<dbReference type="InterPro" id="IPR044538">
    <property type="entry name" value="Vta1-like"/>
</dbReference>
<keyword evidence="13" id="KW-1185">Reference proteome</keyword>
<dbReference type="Gene3D" id="1.20.5.420">
    <property type="entry name" value="Immunoglobulin FC, subunit C"/>
    <property type="match status" value="1"/>
</dbReference>
<evidence type="ECO:0000256" key="5">
    <source>
        <dbReference type="ARBA" id="ARBA00022490"/>
    </source>
</evidence>
<dbReference type="PANTHER" id="PTHR46009">
    <property type="entry name" value="VACUOLAR PROTEIN SORTING-ASSOCIATED PROTEIN VTA1 HOMOLOG"/>
    <property type="match status" value="1"/>
</dbReference>
<dbReference type="InterPro" id="IPR023175">
    <property type="entry name" value="Vta1/CALS_N_sf"/>
</dbReference>
<evidence type="ECO:0000256" key="7">
    <source>
        <dbReference type="ARBA" id="ARBA00022927"/>
    </source>
</evidence>
<feature type="region of interest" description="Disordered" evidence="9">
    <location>
        <begin position="158"/>
        <end position="239"/>
    </location>
</feature>
<proteinExistence type="inferred from homology"/>
<comment type="caution">
    <text evidence="12">The sequence shown here is derived from an EMBL/GenBank/DDBJ whole genome shotgun (WGS) entry which is preliminary data.</text>
</comment>
<dbReference type="Pfam" id="PF04652">
    <property type="entry name" value="Vta1"/>
    <property type="match status" value="1"/>
</dbReference>
<comment type="subcellular location">
    <subcellularLocation>
        <location evidence="2">Cytoplasm</location>
    </subcellularLocation>
    <subcellularLocation>
        <location evidence="1">Endosome membrane</location>
        <topology evidence="1">Peripheral membrane protein</topology>
    </subcellularLocation>
</comment>
<dbReference type="InterPro" id="IPR041212">
    <property type="entry name" value="Vta1_C"/>
</dbReference>
<evidence type="ECO:0000313" key="13">
    <source>
        <dbReference type="Proteomes" id="UP001642540"/>
    </source>
</evidence>
<evidence type="ECO:0000256" key="9">
    <source>
        <dbReference type="SAM" id="MobiDB-lite"/>
    </source>
</evidence>
<organism evidence="12 13">
    <name type="scientific">Orchesella dallaii</name>
    <dbReference type="NCBI Taxonomy" id="48710"/>
    <lineage>
        <taxon>Eukaryota</taxon>
        <taxon>Metazoa</taxon>
        <taxon>Ecdysozoa</taxon>
        <taxon>Arthropoda</taxon>
        <taxon>Hexapoda</taxon>
        <taxon>Collembola</taxon>
        <taxon>Entomobryomorpha</taxon>
        <taxon>Entomobryoidea</taxon>
        <taxon>Orchesellidae</taxon>
        <taxon>Orchesellinae</taxon>
        <taxon>Orchesella</taxon>
    </lineage>
</organism>
<keyword evidence="4" id="KW-0813">Transport</keyword>
<dbReference type="InterPro" id="IPR039431">
    <property type="entry name" value="Vta1/CALS_N"/>
</dbReference>
<sequence length="285" mass="31248">MMANLIPPTSLKPVSHYLKVAVEHDTRDPVIAYWARFAAVQKSLSIDKSSPEAKGFVISLLEWLETKKKSQSSNEAITIEAAGEAHIENYALKLFNWADQSDRNAVFNKNVVKAFYTSGILFDVLESLRPPLSDDFTKARKYAKWKAAYIHNCLKNGETPVPGEGLAPEDDEDEELDHESGGQGPSASGGYGFVMPPNDNVSPHVQVPYVPPPTIPSPRQDYTPPVQEPPPQVGNPSTSLSVEQIAKAQKYCKWAGSALNFDDVNNAIENLEKALTLLKTGEDLG</sequence>
<keyword evidence="5" id="KW-0963">Cytoplasm</keyword>
<evidence type="ECO:0008006" key="14">
    <source>
        <dbReference type="Google" id="ProtNLM"/>
    </source>
</evidence>
<feature type="domain" description="Vta1/callose synthase N-terminal" evidence="10">
    <location>
        <begin position="14"/>
        <end position="156"/>
    </location>
</feature>
<keyword evidence="7" id="KW-0653">Protein transport</keyword>
<protein>
    <recommendedName>
        <fullName evidence="14">Vacuolar protein sorting-associated protein VTA1</fullName>
    </recommendedName>
</protein>
<evidence type="ECO:0000256" key="2">
    <source>
        <dbReference type="ARBA" id="ARBA00004496"/>
    </source>
</evidence>
<keyword evidence="6" id="KW-0967">Endosome</keyword>
<evidence type="ECO:0000259" key="10">
    <source>
        <dbReference type="Pfam" id="PF04652"/>
    </source>
</evidence>
<reference evidence="12 13" key="1">
    <citation type="submission" date="2024-08" db="EMBL/GenBank/DDBJ databases">
        <authorList>
            <person name="Cucini C."/>
            <person name="Frati F."/>
        </authorList>
    </citation>
    <scope>NUCLEOTIDE SEQUENCE [LARGE SCALE GENOMIC DNA]</scope>
</reference>
<evidence type="ECO:0000259" key="11">
    <source>
        <dbReference type="Pfam" id="PF18097"/>
    </source>
</evidence>
<dbReference type="Proteomes" id="UP001642540">
    <property type="component" value="Unassembled WGS sequence"/>
</dbReference>
<dbReference type="Gene3D" id="1.25.40.270">
    <property type="entry name" value="Vacuolar protein sorting-associated protein vta1"/>
    <property type="match status" value="1"/>
</dbReference>
<evidence type="ECO:0000256" key="8">
    <source>
        <dbReference type="ARBA" id="ARBA00023136"/>
    </source>
</evidence>
<gene>
    <name evidence="12" type="ORF">ODALV1_LOCUS13042</name>
</gene>
<dbReference type="EMBL" id="CAXLJM020000040">
    <property type="protein sequence ID" value="CAL8108623.1"/>
    <property type="molecule type" value="Genomic_DNA"/>
</dbReference>
<evidence type="ECO:0000256" key="1">
    <source>
        <dbReference type="ARBA" id="ARBA00004481"/>
    </source>
</evidence>
<keyword evidence="8" id="KW-0472">Membrane</keyword>
<feature type="compositionally biased region" description="Acidic residues" evidence="9">
    <location>
        <begin position="167"/>
        <end position="177"/>
    </location>
</feature>
<name>A0ABP1QN58_9HEXA</name>
<evidence type="ECO:0000313" key="12">
    <source>
        <dbReference type="EMBL" id="CAL8108623.1"/>
    </source>
</evidence>
<evidence type="ECO:0000256" key="6">
    <source>
        <dbReference type="ARBA" id="ARBA00022753"/>
    </source>
</evidence>
<evidence type="ECO:0000256" key="4">
    <source>
        <dbReference type="ARBA" id="ARBA00022448"/>
    </source>
</evidence>
<evidence type="ECO:0000256" key="3">
    <source>
        <dbReference type="ARBA" id="ARBA00007895"/>
    </source>
</evidence>
<feature type="domain" description="Vta1 C-terminal" evidence="11">
    <location>
        <begin position="243"/>
        <end position="278"/>
    </location>
</feature>
<feature type="compositionally biased region" description="Gly residues" evidence="9">
    <location>
        <begin position="181"/>
        <end position="192"/>
    </location>
</feature>
<accession>A0ABP1QN58</accession>
<dbReference type="PANTHER" id="PTHR46009:SF1">
    <property type="entry name" value="VACUOLAR PROTEIN SORTING-ASSOCIATED PROTEIN VTA1 HOMOLOG"/>
    <property type="match status" value="1"/>
</dbReference>
<comment type="similarity">
    <text evidence="3">Belongs to the VTA1 family.</text>
</comment>
<dbReference type="Pfam" id="PF18097">
    <property type="entry name" value="Vta1_C"/>
    <property type="match status" value="1"/>
</dbReference>